<dbReference type="VEuPathDB" id="FungiDB:SI65_08506"/>
<evidence type="ECO:0000313" key="1">
    <source>
        <dbReference type="EMBL" id="ODM16072.1"/>
    </source>
</evidence>
<sequence length="130" mass="15023">MTGQATFGHLIEGAVPKHHHLQEKLDLFQDWMMEAKRRYNKAVHELQNLKQYKNEQPVIDLEQQLAGKLIDMKVMDTLEHKSFIPPQHLMVIDATLTMPGATLEAEYQRWINMINAMTAFCLVEEGRPAP</sequence>
<dbReference type="AlphaFoldDB" id="A0A1E3B543"/>
<protein>
    <submittedName>
        <fullName evidence="1">Uncharacterized protein</fullName>
    </submittedName>
</protein>
<dbReference type="EMBL" id="JXNT01000013">
    <property type="protein sequence ID" value="ODM16072.1"/>
    <property type="molecule type" value="Genomic_DNA"/>
</dbReference>
<dbReference type="OrthoDB" id="3544487at2759"/>
<dbReference type="STRING" id="573508.A0A1E3B543"/>
<accession>A0A1E3B543</accession>
<gene>
    <name evidence="1" type="ORF">SI65_08506</name>
</gene>
<dbReference type="Pfam" id="PF11917">
    <property type="entry name" value="DUF3435"/>
    <property type="match status" value="1"/>
</dbReference>
<dbReference type="InterPro" id="IPR021842">
    <property type="entry name" value="DUF3435"/>
</dbReference>
<comment type="caution">
    <text evidence="1">The sequence shown here is derived from an EMBL/GenBank/DDBJ whole genome shotgun (WGS) entry which is preliminary data.</text>
</comment>
<evidence type="ECO:0000313" key="2">
    <source>
        <dbReference type="Proteomes" id="UP000094569"/>
    </source>
</evidence>
<proteinExistence type="predicted"/>
<dbReference type="Proteomes" id="UP000094569">
    <property type="component" value="Unassembled WGS sequence"/>
</dbReference>
<reference evidence="1 2" key="1">
    <citation type="journal article" date="2016" name="BMC Genomics">
        <title>Comparative genomic and transcriptomic analyses of the Fuzhuan brick tea-fermentation fungus Aspergillus cristatus.</title>
        <authorList>
            <person name="Ge Y."/>
            <person name="Wang Y."/>
            <person name="Liu Y."/>
            <person name="Tan Y."/>
            <person name="Ren X."/>
            <person name="Zhang X."/>
            <person name="Hyde K.D."/>
            <person name="Liu Y."/>
            <person name="Liu Z."/>
        </authorList>
    </citation>
    <scope>NUCLEOTIDE SEQUENCE [LARGE SCALE GENOMIC DNA]</scope>
    <source>
        <strain evidence="1 2">GZAAS20.1005</strain>
    </source>
</reference>
<keyword evidence="2" id="KW-1185">Reference proteome</keyword>
<organism evidence="1 2">
    <name type="scientific">Aspergillus cristatus</name>
    <name type="common">Chinese Fuzhuan brick tea-fermentation fungus</name>
    <name type="synonym">Eurotium cristatum</name>
    <dbReference type="NCBI Taxonomy" id="573508"/>
    <lineage>
        <taxon>Eukaryota</taxon>
        <taxon>Fungi</taxon>
        <taxon>Dikarya</taxon>
        <taxon>Ascomycota</taxon>
        <taxon>Pezizomycotina</taxon>
        <taxon>Eurotiomycetes</taxon>
        <taxon>Eurotiomycetidae</taxon>
        <taxon>Eurotiales</taxon>
        <taxon>Aspergillaceae</taxon>
        <taxon>Aspergillus</taxon>
        <taxon>Aspergillus subgen. Aspergillus</taxon>
    </lineage>
</organism>
<name>A0A1E3B543_ASPCR</name>